<feature type="region of interest" description="Disordered" evidence="1">
    <location>
        <begin position="237"/>
        <end position="266"/>
    </location>
</feature>
<feature type="region of interest" description="Disordered" evidence="1">
    <location>
        <begin position="158"/>
        <end position="195"/>
    </location>
</feature>
<sequence>MEMDEKTELSSTDPTAEILEPPVVSLADEIDSQVTDTSTSAGTDDANLETQTEVRATEVDNDTNTLISELNDVSLSTANTDTDTFLESLTSENHTEPAENTVSEEQAADVTDTTDISVPTLALPMDVTEHDAIDSHDKPIDSEEKDPVCTLEEELQRMHEGDDQGIELDDNTENEKFEKEEIKPNVDVSKDKVEAPIMRDSDLEEMLSADEVLQDPLTIKGSDGQQQCLLVTNEVAETADSSATEEAQSQPQEISMPDISTDITEPLSIKTDTAENSDQVVAQVVRAEPPSPGGTHKVVVMLPDGNLMVTQVSPEEYASLELE</sequence>
<gene>
    <name evidence="2" type="ORF">PSYICH_LOCUS1024</name>
</gene>
<feature type="region of interest" description="Disordered" evidence="1">
    <location>
        <begin position="90"/>
        <end position="112"/>
    </location>
</feature>
<name>A0A9P0G474_9CUCU</name>
<feature type="region of interest" description="Disordered" evidence="1">
    <location>
        <begin position="1"/>
        <end position="20"/>
    </location>
</feature>
<feature type="compositionally biased region" description="Basic and acidic residues" evidence="1">
    <location>
        <begin position="173"/>
        <end position="195"/>
    </location>
</feature>
<keyword evidence="3" id="KW-1185">Reference proteome</keyword>
<dbReference type="EMBL" id="OV651813">
    <property type="protein sequence ID" value="CAH1099333.1"/>
    <property type="molecule type" value="Genomic_DNA"/>
</dbReference>
<protein>
    <submittedName>
        <fullName evidence="2">Uncharacterized protein</fullName>
    </submittedName>
</protein>
<feature type="compositionally biased region" description="Acidic residues" evidence="1">
    <location>
        <begin position="163"/>
        <end position="172"/>
    </location>
</feature>
<dbReference type="Proteomes" id="UP001153636">
    <property type="component" value="Chromosome 1"/>
</dbReference>
<evidence type="ECO:0000256" key="1">
    <source>
        <dbReference type="SAM" id="MobiDB-lite"/>
    </source>
</evidence>
<feature type="compositionally biased region" description="Low complexity" evidence="1">
    <location>
        <begin position="35"/>
        <end position="45"/>
    </location>
</feature>
<feature type="region of interest" description="Disordered" evidence="1">
    <location>
        <begin position="30"/>
        <end position="52"/>
    </location>
</feature>
<proteinExistence type="predicted"/>
<evidence type="ECO:0000313" key="3">
    <source>
        <dbReference type="Proteomes" id="UP001153636"/>
    </source>
</evidence>
<reference evidence="2" key="1">
    <citation type="submission" date="2022-01" db="EMBL/GenBank/DDBJ databases">
        <authorList>
            <person name="King R."/>
        </authorList>
    </citation>
    <scope>NUCLEOTIDE SEQUENCE</scope>
</reference>
<dbReference type="AlphaFoldDB" id="A0A9P0G474"/>
<feature type="compositionally biased region" description="Low complexity" evidence="1">
    <location>
        <begin position="237"/>
        <end position="247"/>
    </location>
</feature>
<organism evidence="2 3">
    <name type="scientific">Psylliodes chrysocephalus</name>
    <dbReference type="NCBI Taxonomy" id="3402493"/>
    <lineage>
        <taxon>Eukaryota</taxon>
        <taxon>Metazoa</taxon>
        <taxon>Ecdysozoa</taxon>
        <taxon>Arthropoda</taxon>
        <taxon>Hexapoda</taxon>
        <taxon>Insecta</taxon>
        <taxon>Pterygota</taxon>
        <taxon>Neoptera</taxon>
        <taxon>Endopterygota</taxon>
        <taxon>Coleoptera</taxon>
        <taxon>Polyphaga</taxon>
        <taxon>Cucujiformia</taxon>
        <taxon>Chrysomeloidea</taxon>
        <taxon>Chrysomelidae</taxon>
        <taxon>Galerucinae</taxon>
        <taxon>Alticini</taxon>
        <taxon>Psylliodes</taxon>
    </lineage>
</organism>
<feature type="compositionally biased region" description="Polar residues" evidence="1">
    <location>
        <begin position="90"/>
        <end position="104"/>
    </location>
</feature>
<dbReference type="OrthoDB" id="1918685at2759"/>
<evidence type="ECO:0000313" key="2">
    <source>
        <dbReference type="EMBL" id="CAH1099333.1"/>
    </source>
</evidence>
<accession>A0A9P0G474</accession>